<evidence type="ECO:0000313" key="2">
    <source>
        <dbReference type="Proteomes" id="UP000521868"/>
    </source>
</evidence>
<organism evidence="1 2">
    <name type="scientific">Ramlibacter lithotrophicus</name>
    <dbReference type="NCBI Taxonomy" id="2606681"/>
    <lineage>
        <taxon>Bacteria</taxon>
        <taxon>Pseudomonadati</taxon>
        <taxon>Pseudomonadota</taxon>
        <taxon>Betaproteobacteria</taxon>
        <taxon>Burkholderiales</taxon>
        <taxon>Comamonadaceae</taxon>
        <taxon>Ramlibacter</taxon>
    </lineage>
</organism>
<comment type="caution">
    <text evidence="1">The sequence shown here is derived from an EMBL/GenBank/DDBJ whole genome shotgun (WGS) entry which is preliminary data.</text>
</comment>
<protein>
    <submittedName>
        <fullName evidence="1">Uncharacterized protein</fullName>
    </submittedName>
</protein>
<accession>A0A7X6DCS7</accession>
<dbReference type="Proteomes" id="UP000521868">
    <property type="component" value="Unassembled WGS sequence"/>
</dbReference>
<dbReference type="RefSeq" id="WP_168105855.1">
    <property type="nucleotide sequence ID" value="NZ_VTOX01000001.1"/>
</dbReference>
<reference evidence="1 2" key="1">
    <citation type="journal article" date="2020" name="Nature">
        <title>Bacterial chemolithoautotrophy via manganese oxidation.</title>
        <authorList>
            <person name="Yu H."/>
            <person name="Leadbetter J.R."/>
        </authorList>
    </citation>
    <scope>NUCLEOTIDE SEQUENCE [LARGE SCALE GENOMIC DNA]</scope>
    <source>
        <strain evidence="1 2">RBP-1</strain>
    </source>
</reference>
<name>A0A7X6DCS7_9BURK</name>
<evidence type="ECO:0000313" key="1">
    <source>
        <dbReference type="EMBL" id="NKE64797.1"/>
    </source>
</evidence>
<proteinExistence type="predicted"/>
<gene>
    <name evidence="1" type="ORF">RAMLITH_03100</name>
</gene>
<sequence length="64" mass="7027">MLDLPAAQPTKAPDMFDHDTVAAARSLLDDDYSPATQEGYISSGDVTRQVEPDVWEAMRAMRAT</sequence>
<dbReference type="EMBL" id="VTOX01000001">
    <property type="protein sequence ID" value="NKE64797.1"/>
    <property type="molecule type" value="Genomic_DNA"/>
</dbReference>
<keyword evidence="2" id="KW-1185">Reference proteome</keyword>
<dbReference type="AlphaFoldDB" id="A0A7X6DCS7"/>